<comment type="caution">
    <text evidence="15">The sequence shown here is derived from an EMBL/GenBank/DDBJ whole genome shotgun (WGS) entry which is preliminary data.</text>
</comment>
<dbReference type="EC" id="2.4.1.186" evidence="10"/>
<dbReference type="OrthoDB" id="2014201at2759"/>
<dbReference type="GO" id="GO:0005978">
    <property type="term" value="P:glycogen biosynthetic process"/>
    <property type="evidence" value="ECO:0007669"/>
    <property type="project" value="UniProtKB-KW"/>
</dbReference>
<dbReference type="AlphaFoldDB" id="A0A168F1K3"/>
<keyword evidence="16" id="KW-1185">Reference proteome</keyword>
<dbReference type="STRING" id="1081109.A0A168F1K3"/>
<organism evidence="15 16">
    <name type="scientific">Moelleriella libera RCEF 2490</name>
    <dbReference type="NCBI Taxonomy" id="1081109"/>
    <lineage>
        <taxon>Eukaryota</taxon>
        <taxon>Fungi</taxon>
        <taxon>Dikarya</taxon>
        <taxon>Ascomycota</taxon>
        <taxon>Pezizomycotina</taxon>
        <taxon>Sordariomycetes</taxon>
        <taxon>Hypocreomycetidae</taxon>
        <taxon>Hypocreales</taxon>
        <taxon>Clavicipitaceae</taxon>
        <taxon>Moelleriella</taxon>
    </lineage>
</organism>
<evidence type="ECO:0000256" key="12">
    <source>
        <dbReference type="ARBA" id="ARBA00052293"/>
    </source>
</evidence>
<evidence type="ECO:0000256" key="8">
    <source>
        <dbReference type="ARBA" id="ARBA00023211"/>
    </source>
</evidence>
<dbReference type="InterPro" id="IPR002495">
    <property type="entry name" value="Glyco_trans_8"/>
</dbReference>
<evidence type="ECO:0000256" key="3">
    <source>
        <dbReference type="ARBA" id="ARBA00022490"/>
    </source>
</evidence>
<dbReference type="SUPFAM" id="SSF53448">
    <property type="entry name" value="Nucleotide-diphospho-sugar transferases"/>
    <property type="match status" value="1"/>
</dbReference>
<keyword evidence="7" id="KW-0325">Glycoprotein</keyword>
<evidence type="ECO:0000256" key="2">
    <source>
        <dbReference type="ARBA" id="ARBA00004496"/>
    </source>
</evidence>
<comment type="subcellular location">
    <subcellularLocation>
        <location evidence="2">Cytoplasm</location>
    </subcellularLocation>
</comment>
<comment type="catalytic activity">
    <reaction evidence="11">
        <text>[1,4-alpha-D-glucosyl](n)-L-tyrosyl-[glycogenin] + UDP-alpha-D-glucose = [1,4-alpha-D-glucosyl](n+1)-L-tyrosyl-[glycogenin] + UDP + H(+)</text>
        <dbReference type="Rhea" id="RHEA:56560"/>
        <dbReference type="Rhea" id="RHEA-COMP:14606"/>
        <dbReference type="Rhea" id="RHEA-COMP:14607"/>
        <dbReference type="ChEBI" id="CHEBI:15378"/>
        <dbReference type="ChEBI" id="CHEBI:58223"/>
        <dbReference type="ChEBI" id="CHEBI:58885"/>
        <dbReference type="ChEBI" id="CHEBI:140574"/>
        <dbReference type="EC" id="2.4.1.186"/>
    </reaction>
</comment>
<evidence type="ECO:0000256" key="4">
    <source>
        <dbReference type="ARBA" id="ARBA00022679"/>
    </source>
</evidence>
<keyword evidence="6" id="KW-0320">Glycogen biosynthesis</keyword>
<feature type="region of interest" description="Disordered" evidence="14">
    <location>
        <begin position="711"/>
        <end position="733"/>
    </location>
</feature>
<evidence type="ECO:0000256" key="5">
    <source>
        <dbReference type="ARBA" id="ARBA00022723"/>
    </source>
</evidence>
<evidence type="ECO:0000256" key="7">
    <source>
        <dbReference type="ARBA" id="ARBA00023180"/>
    </source>
</evidence>
<feature type="region of interest" description="Disordered" evidence="14">
    <location>
        <begin position="469"/>
        <end position="494"/>
    </location>
</feature>
<feature type="region of interest" description="Disordered" evidence="14">
    <location>
        <begin position="647"/>
        <end position="695"/>
    </location>
</feature>
<comment type="function">
    <text evidence="13">Self-glucosylating initiator of glycogen synthesis. It catalyzes the formation of a short alpha (1,4)-glucosyl chain covalently attached via a glucose 1-O-tyrosyl linkage to internal tyrosine residues and these chains act as primers for the elongation reaction catalyzed by glycogen synthase.</text>
</comment>
<dbReference type="Proteomes" id="UP000078544">
    <property type="component" value="Unassembled WGS sequence"/>
</dbReference>
<dbReference type="Gene3D" id="3.90.550.10">
    <property type="entry name" value="Spore Coat Polysaccharide Biosynthesis Protein SpsA, Chain A"/>
    <property type="match status" value="1"/>
</dbReference>
<keyword evidence="4" id="KW-0808">Transferase</keyword>
<feature type="compositionally biased region" description="Polar residues" evidence="14">
    <location>
        <begin position="355"/>
        <end position="378"/>
    </location>
</feature>
<proteinExistence type="inferred from homology"/>
<feature type="region of interest" description="Disordered" evidence="14">
    <location>
        <begin position="585"/>
        <end position="614"/>
    </location>
</feature>
<accession>A0A168F1K3</accession>
<comment type="similarity">
    <text evidence="9">Belongs to the glycosyltransferase 8 family. Glycogenin subfamily.</text>
</comment>
<dbReference type="GO" id="GO:0046872">
    <property type="term" value="F:metal ion binding"/>
    <property type="evidence" value="ECO:0007669"/>
    <property type="project" value="UniProtKB-KW"/>
</dbReference>
<comment type="cofactor">
    <cofactor evidence="1">
        <name>Mn(2+)</name>
        <dbReference type="ChEBI" id="CHEBI:29035"/>
    </cofactor>
</comment>
<dbReference type="InterPro" id="IPR029044">
    <property type="entry name" value="Nucleotide-diphossugar_trans"/>
</dbReference>
<evidence type="ECO:0000256" key="9">
    <source>
        <dbReference type="ARBA" id="ARBA00038162"/>
    </source>
</evidence>
<feature type="region of interest" description="Disordered" evidence="14">
    <location>
        <begin position="288"/>
        <end position="393"/>
    </location>
</feature>
<dbReference type="PANTHER" id="PTHR11183">
    <property type="entry name" value="GLYCOGENIN SUBFAMILY MEMBER"/>
    <property type="match status" value="1"/>
</dbReference>
<evidence type="ECO:0000256" key="14">
    <source>
        <dbReference type="SAM" id="MobiDB-lite"/>
    </source>
</evidence>
<dbReference type="FunFam" id="3.90.550.10:FF:000092">
    <property type="entry name" value="Glycogenin 2"/>
    <property type="match status" value="1"/>
</dbReference>
<dbReference type="InterPro" id="IPR050587">
    <property type="entry name" value="GNT1/Glycosyltrans_8"/>
</dbReference>
<keyword evidence="5" id="KW-0479">Metal-binding</keyword>
<keyword evidence="3" id="KW-0963">Cytoplasm</keyword>
<sequence length="733" mass="79546">MSSAIAADGEQLYATLLTNNAYLPGALVLAHSLRDAGTTKKLAALVTLDTVSADAITQLKVVIPQISGEDGTTGLMKLSWLTRALCEHGDTQAVYDYIIPVPRIRNDHSANLHLMNRADLHSAFTKINLWKQTQFSKIVYIDADVVAYRAPDELFDLPHAFSAAPDVGWPDIVNTGVMAIVPNLGDYYAMLAMAERGISFDGADQGLINMHFQHSVNRISFTYNVTPSAHYQYVPAYRHFQSSISLVHFIGTDKPWLSERMMSHGNGPFDEMVGRWWATHDRHYRKQDQNYQEREYPGGFDGTITASRDSSPTHGVQAISQGVEATGPSEATLAGVPNVDKASSADNNPPHKNDSASINQPSHNAGQSPLVSMNNWDAQRQPPPPDSKPEAINFPSAHYEMSRDTNPFIPPARYPSPPKNMWYEVPQEAPSSTNTPRHIFPWEKHQPAPSRSFVEVAPPETAGLFEEDQISSGQEQATAKEDEAASEPTGTQHGATAVSARADYGEGHISSVSSSGSPWNSFTQSNAWDEVPGIGRYVEGLQRHRRAKIRPKAGLSDVPAKPSAGVVFLQMPRAMRVTDFPTEVERPSLPVTPAPIRRPSHWGEDKGDDDDVARSHSLPVAAGVPLQSEWDPAAQLQKLAQQQSEALLRKLSGDDGASGSGSPQFIPSRSLPFGSEPLRSPTYIAQPASSGVLSPRPIAAKIPAGALVESLAGDEEPITTGPVQGERSGDLKV</sequence>
<feature type="compositionally biased region" description="Polar residues" evidence="14">
    <location>
        <begin position="304"/>
        <end position="320"/>
    </location>
</feature>
<name>A0A168F1K3_9HYPO</name>
<evidence type="ECO:0000256" key="6">
    <source>
        <dbReference type="ARBA" id="ARBA00023056"/>
    </source>
</evidence>
<evidence type="ECO:0000313" key="16">
    <source>
        <dbReference type="Proteomes" id="UP000078544"/>
    </source>
</evidence>
<protein>
    <recommendedName>
        <fullName evidence="10">glycogenin glucosyltransferase</fullName>
        <ecNumber evidence="10">2.4.1.186</ecNumber>
    </recommendedName>
</protein>
<comment type="catalytic activity">
    <reaction evidence="12">
        <text>L-tyrosyl-[glycogenin] + UDP-alpha-D-glucose = alpha-D-glucosyl-L-tyrosyl-[glycogenin] + UDP + H(+)</text>
        <dbReference type="Rhea" id="RHEA:23360"/>
        <dbReference type="Rhea" id="RHEA-COMP:14604"/>
        <dbReference type="Rhea" id="RHEA-COMP:14605"/>
        <dbReference type="ChEBI" id="CHEBI:15378"/>
        <dbReference type="ChEBI" id="CHEBI:46858"/>
        <dbReference type="ChEBI" id="CHEBI:58223"/>
        <dbReference type="ChEBI" id="CHEBI:58885"/>
        <dbReference type="ChEBI" id="CHEBI:140573"/>
        <dbReference type="EC" id="2.4.1.186"/>
    </reaction>
</comment>
<evidence type="ECO:0000256" key="10">
    <source>
        <dbReference type="ARBA" id="ARBA00038934"/>
    </source>
</evidence>
<dbReference type="EMBL" id="AZGY01000003">
    <property type="protein sequence ID" value="KZZ99376.1"/>
    <property type="molecule type" value="Genomic_DNA"/>
</dbReference>
<dbReference type="GO" id="GO:0005737">
    <property type="term" value="C:cytoplasm"/>
    <property type="evidence" value="ECO:0007669"/>
    <property type="project" value="UniProtKB-SubCell"/>
</dbReference>
<evidence type="ECO:0000313" key="15">
    <source>
        <dbReference type="EMBL" id="KZZ99376.1"/>
    </source>
</evidence>
<dbReference type="Pfam" id="PF01501">
    <property type="entry name" value="Glyco_transf_8"/>
    <property type="match status" value="1"/>
</dbReference>
<reference evidence="15 16" key="1">
    <citation type="journal article" date="2016" name="Genome Biol. Evol.">
        <title>Divergent and convergent evolution of fungal pathogenicity.</title>
        <authorList>
            <person name="Shang Y."/>
            <person name="Xiao G."/>
            <person name="Zheng P."/>
            <person name="Cen K."/>
            <person name="Zhan S."/>
            <person name="Wang C."/>
        </authorList>
    </citation>
    <scope>NUCLEOTIDE SEQUENCE [LARGE SCALE GENOMIC DNA]</scope>
    <source>
        <strain evidence="15 16">RCEF 2490</strain>
    </source>
</reference>
<gene>
    <name evidence="15" type="ORF">AAL_01948</name>
</gene>
<keyword evidence="8" id="KW-0464">Manganese</keyword>
<evidence type="ECO:0000256" key="11">
    <source>
        <dbReference type="ARBA" id="ARBA00050886"/>
    </source>
</evidence>
<evidence type="ECO:0000256" key="1">
    <source>
        <dbReference type="ARBA" id="ARBA00001936"/>
    </source>
</evidence>
<evidence type="ECO:0000256" key="13">
    <source>
        <dbReference type="ARBA" id="ARBA00057883"/>
    </source>
</evidence>
<dbReference type="GO" id="GO:0008466">
    <property type="term" value="F:glycogenin glucosyltransferase activity"/>
    <property type="evidence" value="ECO:0007669"/>
    <property type="project" value="UniProtKB-EC"/>
</dbReference>
<dbReference type="CDD" id="cd02537">
    <property type="entry name" value="GT8_Glycogenin"/>
    <property type="match status" value="1"/>
</dbReference>